<dbReference type="SUPFAM" id="SSF56112">
    <property type="entry name" value="Protein kinase-like (PK-like)"/>
    <property type="match status" value="1"/>
</dbReference>
<feature type="domain" description="HD-GYP" evidence="7">
    <location>
        <begin position="525"/>
        <end position="736"/>
    </location>
</feature>
<dbReference type="InParanoid" id="A0A6C2YH40"/>
<dbReference type="CDD" id="cd00156">
    <property type="entry name" value="REC"/>
    <property type="match status" value="1"/>
</dbReference>
<dbReference type="PROSITE" id="PS51832">
    <property type="entry name" value="HD_GYP"/>
    <property type="match status" value="1"/>
</dbReference>
<dbReference type="PROSITE" id="PS50011">
    <property type="entry name" value="PROTEIN_KINASE_DOM"/>
    <property type="match status" value="1"/>
</dbReference>
<dbReference type="InterPro" id="IPR037522">
    <property type="entry name" value="HD_GYP_dom"/>
</dbReference>
<reference evidence="8" key="1">
    <citation type="submission" date="2019-04" db="EMBL/GenBank/DDBJ databases">
        <authorList>
            <consortium name="Science for Life Laboratories"/>
        </authorList>
    </citation>
    <scope>NUCLEOTIDE SEQUENCE</scope>
    <source>
        <strain evidence="8">MBLW1</strain>
    </source>
</reference>
<keyword evidence="8" id="KW-0723">Serine/threonine-protein kinase</keyword>
<dbReference type="Gene3D" id="1.10.510.10">
    <property type="entry name" value="Transferase(Phosphotransferase) domain 1"/>
    <property type="match status" value="1"/>
</dbReference>
<dbReference type="Gene3D" id="1.10.3210.10">
    <property type="entry name" value="Hypothetical protein af1432"/>
    <property type="match status" value="1"/>
</dbReference>
<evidence type="ECO:0000313" key="8">
    <source>
        <dbReference type="EMBL" id="VIP00727.1"/>
    </source>
</evidence>
<dbReference type="InterPro" id="IPR011006">
    <property type="entry name" value="CheY-like_superfamily"/>
</dbReference>
<keyword evidence="2 4" id="KW-0067">ATP-binding</keyword>
<organism evidence="8">
    <name type="scientific">Tuwongella immobilis</name>
    <dbReference type="NCBI Taxonomy" id="692036"/>
    <lineage>
        <taxon>Bacteria</taxon>
        <taxon>Pseudomonadati</taxon>
        <taxon>Planctomycetota</taxon>
        <taxon>Planctomycetia</taxon>
        <taxon>Gemmatales</taxon>
        <taxon>Gemmataceae</taxon>
        <taxon>Tuwongella</taxon>
    </lineage>
</organism>
<dbReference type="PROSITE" id="PS50110">
    <property type="entry name" value="RESPONSE_REGULATORY"/>
    <property type="match status" value="1"/>
</dbReference>
<keyword evidence="3" id="KW-0597">Phosphoprotein</keyword>
<dbReference type="SUPFAM" id="SSF52172">
    <property type="entry name" value="CheY-like"/>
    <property type="match status" value="1"/>
</dbReference>
<name>A0A6C2YH40_9BACT</name>
<evidence type="ECO:0000256" key="2">
    <source>
        <dbReference type="ARBA" id="ARBA00022840"/>
    </source>
</evidence>
<dbReference type="Gene3D" id="3.30.200.20">
    <property type="entry name" value="Phosphorylase Kinase, domain 1"/>
    <property type="match status" value="1"/>
</dbReference>
<proteinExistence type="predicted"/>
<evidence type="ECO:0000259" key="5">
    <source>
        <dbReference type="PROSITE" id="PS50011"/>
    </source>
</evidence>
<protein>
    <submittedName>
        <fullName evidence="8">Uncharacterized protein</fullName>
    </submittedName>
</protein>
<sequence length="736" mass="82230">MKQPPDRWLEQLLLEGVLIPEDWEALSEDKRADICRLTNRDAAISALVEAKLLTTFQAYRLRYGSCEGLVLGNYRLIDRIGAGGMATVFRAEHRRLRQAVAIKVYVASADQDPRSLTRFYTEARAIARLQHPHILHAIDAGEVLVQQVPWHYFVTELIPGRNLETIVQDDGPLDPPQACSLIHQIADALQAAHEAGLIHRDIKPSNIMVTPDGQAKLLDFGLTLAPGSRRVTDPGAILGTVGYIAPEQVRDATRVDARADLFSLGCTLFWALTGTDPFPSHTGAIQDLLRRLNQAPPSARAIRPSLPLALDLLIQRLMDPNPDLRYPSAQAVMGVLYPFWDARHHDLPVSLPTIAESRGPVALPTFASGAPRQHRVLIADDERSIRMLCSSALQNDRMLVDVVDNGRDAIDYLMKQSADLLLLDINMPEINGVEVLRYVRELNQHTHLKVMMFSGHSSSDELARLLSEGADDFLIKPFSIVQLRARVRNVLRLKDVQERSDQLNQHLLAVNSELERNLQIHDGDLLRSRGALVLAVTKLVEQRTHESAAHLLRLQRNARLLCEEAAQMAGFQGLMDETFIRTLEDSIPLHDIGKIALPDYILLKPGRLDAEERLYMEAHTTIGATTLAEVVRVHGFAAGFLQMAVDVARHHHERWDGNGYPDRLSGIDIPLAARITTIVDVYDALRSQRNYKPALSHHSAMAAMLQASEGQFDPQLLQAFARIAPQMERIFREMPN</sequence>
<dbReference type="Proteomes" id="UP000464378">
    <property type="component" value="Chromosome"/>
</dbReference>
<dbReference type="GO" id="GO:0004674">
    <property type="term" value="F:protein serine/threonine kinase activity"/>
    <property type="evidence" value="ECO:0007669"/>
    <property type="project" value="UniProtKB-KW"/>
</dbReference>
<keyword evidence="8" id="KW-0418">Kinase</keyword>
<dbReference type="GO" id="GO:0005524">
    <property type="term" value="F:ATP binding"/>
    <property type="evidence" value="ECO:0007669"/>
    <property type="project" value="UniProtKB-UniRule"/>
</dbReference>
<dbReference type="InterPro" id="IPR003607">
    <property type="entry name" value="HD/PDEase_dom"/>
</dbReference>
<dbReference type="EMBL" id="LR586016">
    <property type="protein sequence ID" value="VIP00727.1"/>
    <property type="molecule type" value="Genomic_DNA"/>
</dbReference>
<evidence type="ECO:0000256" key="4">
    <source>
        <dbReference type="PROSITE-ProRule" id="PRU10141"/>
    </source>
</evidence>
<keyword evidence="8" id="KW-0808">Transferase</keyword>
<dbReference type="InterPro" id="IPR000719">
    <property type="entry name" value="Prot_kinase_dom"/>
</dbReference>
<evidence type="ECO:0000256" key="1">
    <source>
        <dbReference type="ARBA" id="ARBA00022741"/>
    </source>
</evidence>
<evidence type="ECO:0000259" key="7">
    <source>
        <dbReference type="PROSITE" id="PS51832"/>
    </source>
</evidence>
<feature type="domain" description="Response regulatory" evidence="6">
    <location>
        <begin position="375"/>
        <end position="491"/>
    </location>
</feature>
<keyword evidence="9" id="KW-1185">Reference proteome</keyword>
<dbReference type="CDD" id="cd14014">
    <property type="entry name" value="STKc_PknB_like"/>
    <property type="match status" value="1"/>
</dbReference>
<dbReference type="Gene3D" id="3.40.50.2300">
    <property type="match status" value="1"/>
</dbReference>
<dbReference type="Pfam" id="PF00069">
    <property type="entry name" value="Pkinase"/>
    <property type="match status" value="1"/>
</dbReference>
<dbReference type="Pfam" id="PF00072">
    <property type="entry name" value="Response_reg"/>
    <property type="match status" value="1"/>
</dbReference>
<keyword evidence="1 4" id="KW-0547">Nucleotide-binding</keyword>
<evidence type="ECO:0000256" key="3">
    <source>
        <dbReference type="PROSITE-ProRule" id="PRU00169"/>
    </source>
</evidence>
<dbReference type="CDD" id="cd00077">
    <property type="entry name" value="HDc"/>
    <property type="match status" value="1"/>
</dbReference>
<dbReference type="KEGG" id="tim:GMBLW1_32330"/>
<dbReference type="RefSeq" id="WP_162655915.1">
    <property type="nucleotide sequence ID" value="NZ_LR593887.1"/>
</dbReference>
<dbReference type="SMART" id="SM00471">
    <property type="entry name" value="HDc"/>
    <property type="match status" value="1"/>
</dbReference>
<dbReference type="SUPFAM" id="SSF109604">
    <property type="entry name" value="HD-domain/PDEase-like"/>
    <property type="match status" value="1"/>
</dbReference>
<dbReference type="PROSITE" id="PS00108">
    <property type="entry name" value="PROTEIN_KINASE_ST"/>
    <property type="match status" value="1"/>
</dbReference>
<dbReference type="SMART" id="SM00448">
    <property type="entry name" value="REC"/>
    <property type="match status" value="1"/>
</dbReference>
<accession>A0A6C2YH40</accession>
<dbReference type="InterPro" id="IPR017441">
    <property type="entry name" value="Protein_kinase_ATP_BS"/>
</dbReference>
<dbReference type="SMART" id="SM00220">
    <property type="entry name" value="S_TKc"/>
    <property type="match status" value="1"/>
</dbReference>
<dbReference type="InterPro" id="IPR052020">
    <property type="entry name" value="Cyclic_di-GMP/3'3'-cGAMP_PDE"/>
</dbReference>
<dbReference type="GO" id="GO:0016787">
    <property type="term" value="F:hydrolase activity"/>
    <property type="evidence" value="ECO:0007669"/>
    <property type="project" value="UniProtKB-KW"/>
</dbReference>
<dbReference type="GO" id="GO:0000160">
    <property type="term" value="P:phosphorelay signal transduction system"/>
    <property type="evidence" value="ECO:0007669"/>
    <property type="project" value="InterPro"/>
</dbReference>
<dbReference type="PANTHER" id="PTHR45228">
    <property type="entry name" value="CYCLIC DI-GMP PHOSPHODIESTERASE TM_0186-RELATED"/>
    <property type="match status" value="1"/>
</dbReference>
<dbReference type="AlphaFoldDB" id="A0A6C2YH40"/>
<dbReference type="InterPro" id="IPR011009">
    <property type="entry name" value="Kinase-like_dom_sf"/>
</dbReference>
<dbReference type="Pfam" id="PF13487">
    <property type="entry name" value="HD_5"/>
    <property type="match status" value="1"/>
</dbReference>
<keyword evidence="8" id="KW-0378">Hydrolase</keyword>
<evidence type="ECO:0000259" key="6">
    <source>
        <dbReference type="PROSITE" id="PS50110"/>
    </source>
</evidence>
<dbReference type="InterPro" id="IPR008271">
    <property type="entry name" value="Ser/Thr_kinase_AS"/>
</dbReference>
<evidence type="ECO:0000313" key="9">
    <source>
        <dbReference type="Proteomes" id="UP000464378"/>
    </source>
</evidence>
<dbReference type="EMBL" id="LR593887">
    <property type="protein sequence ID" value="VTR96872.1"/>
    <property type="molecule type" value="Genomic_DNA"/>
</dbReference>
<feature type="modified residue" description="4-aspartylphosphate" evidence="3">
    <location>
        <position position="424"/>
    </location>
</feature>
<dbReference type="PROSITE" id="PS00107">
    <property type="entry name" value="PROTEIN_KINASE_ATP"/>
    <property type="match status" value="1"/>
</dbReference>
<dbReference type="InterPro" id="IPR001789">
    <property type="entry name" value="Sig_transdc_resp-reg_receiver"/>
</dbReference>
<gene>
    <name evidence="8" type="ORF">GMBLW1_32330</name>
</gene>
<feature type="binding site" evidence="4">
    <location>
        <position position="103"/>
    </location>
    <ligand>
        <name>ATP</name>
        <dbReference type="ChEBI" id="CHEBI:30616"/>
    </ligand>
</feature>
<feature type="domain" description="Protein kinase" evidence="5">
    <location>
        <begin position="74"/>
        <end position="340"/>
    </location>
</feature>